<reference evidence="9" key="1">
    <citation type="submission" date="2013-03" db="EMBL/GenBank/DDBJ databases">
        <title>The Genome Sequence of Anopheles dirus WRAIR2.</title>
        <authorList>
            <consortium name="The Broad Institute Genomics Platform"/>
            <person name="Neafsey D.E."/>
            <person name="Walton C."/>
            <person name="Walker B."/>
            <person name="Young S.K."/>
            <person name="Zeng Q."/>
            <person name="Gargeya S."/>
            <person name="Fitzgerald M."/>
            <person name="Haas B."/>
            <person name="Abouelleil A."/>
            <person name="Allen A.W."/>
            <person name="Alvarado L."/>
            <person name="Arachchi H.M."/>
            <person name="Berlin A.M."/>
            <person name="Chapman S.B."/>
            <person name="Gainer-Dewar J."/>
            <person name="Goldberg J."/>
            <person name="Griggs A."/>
            <person name="Gujja S."/>
            <person name="Hansen M."/>
            <person name="Howarth C."/>
            <person name="Imamovic A."/>
            <person name="Ireland A."/>
            <person name="Larimer J."/>
            <person name="McCowan C."/>
            <person name="Murphy C."/>
            <person name="Pearson M."/>
            <person name="Poon T.W."/>
            <person name="Priest M."/>
            <person name="Roberts A."/>
            <person name="Saif S."/>
            <person name="Shea T."/>
            <person name="Sisk P."/>
            <person name="Sykes S."/>
            <person name="Wortman J."/>
            <person name="Nusbaum C."/>
            <person name="Birren B."/>
        </authorList>
    </citation>
    <scope>NUCLEOTIDE SEQUENCE [LARGE SCALE GENOMIC DNA]</scope>
    <source>
        <strain evidence="9">WRAIR2</strain>
    </source>
</reference>
<accession>A0A182NME0</accession>
<evidence type="ECO:0000313" key="8">
    <source>
        <dbReference type="EnsemblMetazoa" id="ADIR008825-PA"/>
    </source>
</evidence>
<keyword evidence="5" id="KW-0716">Sensory transduction</keyword>
<organism evidence="8 9">
    <name type="scientific">Anopheles dirus</name>
    <dbReference type="NCBI Taxonomy" id="7168"/>
    <lineage>
        <taxon>Eukaryota</taxon>
        <taxon>Metazoa</taxon>
        <taxon>Ecdysozoa</taxon>
        <taxon>Arthropoda</taxon>
        <taxon>Hexapoda</taxon>
        <taxon>Insecta</taxon>
        <taxon>Pterygota</taxon>
        <taxon>Neoptera</taxon>
        <taxon>Endopterygota</taxon>
        <taxon>Diptera</taxon>
        <taxon>Nematocera</taxon>
        <taxon>Culicoidea</taxon>
        <taxon>Culicidae</taxon>
        <taxon>Anophelinae</taxon>
        <taxon>Anopheles</taxon>
    </lineage>
</organism>
<keyword evidence="3" id="KW-0813">Transport</keyword>
<dbReference type="STRING" id="7168.A0A182NME0"/>
<dbReference type="PANTHER" id="PTHR21066">
    <property type="entry name" value="ODORANT-BINDING PROTEIN 59A-RELATED"/>
    <property type="match status" value="1"/>
</dbReference>
<dbReference type="InterPro" id="IPR052295">
    <property type="entry name" value="Odorant-binding_protein"/>
</dbReference>
<dbReference type="VEuPathDB" id="VectorBase:ADIR008825"/>
<name>A0A182NME0_9DIPT</name>
<comment type="subcellular location">
    <subcellularLocation>
        <location evidence="1">Secreted</location>
    </subcellularLocation>
</comment>
<dbReference type="GO" id="GO:0005549">
    <property type="term" value="F:odorant binding"/>
    <property type="evidence" value="ECO:0007669"/>
    <property type="project" value="InterPro"/>
</dbReference>
<evidence type="ECO:0000256" key="5">
    <source>
        <dbReference type="ARBA" id="ARBA00022606"/>
    </source>
</evidence>
<evidence type="ECO:0000256" key="6">
    <source>
        <dbReference type="ARBA" id="ARBA00022725"/>
    </source>
</evidence>
<keyword evidence="4" id="KW-0964">Secreted</keyword>
<dbReference type="SUPFAM" id="SSF47565">
    <property type="entry name" value="Insect pheromone/odorant-binding proteins"/>
    <property type="match status" value="1"/>
</dbReference>
<dbReference type="PANTHER" id="PTHR21066:SF3">
    <property type="entry name" value="IP02236P"/>
    <property type="match status" value="1"/>
</dbReference>
<evidence type="ECO:0000256" key="2">
    <source>
        <dbReference type="ARBA" id="ARBA00008098"/>
    </source>
</evidence>
<evidence type="ECO:0000256" key="7">
    <source>
        <dbReference type="ARBA" id="ARBA00023157"/>
    </source>
</evidence>
<keyword evidence="6" id="KW-0552">Olfaction</keyword>
<dbReference type="GO" id="GO:0005576">
    <property type="term" value="C:extracellular region"/>
    <property type="evidence" value="ECO:0007669"/>
    <property type="project" value="UniProtKB-SubCell"/>
</dbReference>
<proteinExistence type="inferred from homology"/>
<protein>
    <submittedName>
        <fullName evidence="8">Uncharacterized protein</fullName>
    </submittedName>
</protein>
<keyword evidence="7" id="KW-1015">Disulfide bond</keyword>
<dbReference type="Proteomes" id="UP000075884">
    <property type="component" value="Unassembled WGS sequence"/>
</dbReference>
<dbReference type="EnsemblMetazoa" id="ADIR008825-RA">
    <property type="protein sequence ID" value="ADIR008825-PA"/>
    <property type="gene ID" value="ADIR008825"/>
</dbReference>
<sequence length="142" mass="16162">MVEHNFTQEPYRTCYEKHNSSDVNNQARMCIYQCYYDAIGMISGGEKILLGKYHAYRDSLEPPLREAFAHALKVCAKITAQVITHLAAKRQTFKCSPIAYVFNRCLSEVCLVNCPPDRWMNSSLCDELALKLKQKLGPGILL</sequence>
<keyword evidence="9" id="KW-1185">Reference proteome</keyword>
<dbReference type="Gene3D" id="1.10.238.270">
    <property type="match status" value="1"/>
</dbReference>
<reference evidence="8" key="2">
    <citation type="submission" date="2020-05" db="UniProtKB">
        <authorList>
            <consortium name="EnsemblMetazoa"/>
        </authorList>
    </citation>
    <scope>IDENTIFICATION</scope>
    <source>
        <strain evidence="8">WRAIR2</strain>
    </source>
</reference>
<evidence type="ECO:0000313" key="9">
    <source>
        <dbReference type="Proteomes" id="UP000075884"/>
    </source>
</evidence>
<evidence type="ECO:0000256" key="3">
    <source>
        <dbReference type="ARBA" id="ARBA00022448"/>
    </source>
</evidence>
<comment type="similarity">
    <text evidence="2">Belongs to the PBP/GOBP family.</text>
</comment>
<dbReference type="GO" id="GO:0007608">
    <property type="term" value="P:sensory perception of smell"/>
    <property type="evidence" value="ECO:0007669"/>
    <property type="project" value="UniProtKB-KW"/>
</dbReference>
<evidence type="ECO:0000256" key="1">
    <source>
        <dbReference type="ARBA" id="ARBA00004613"/>
    </source>
</evidence>
<dbReference type="InterPro" id="IPR036728">
    <property type="entry name" value="PBP_GOBP_sf"/>
</dbReference>
<evidence type="ECO:0000256" key="4">
    <source>
        <dbReference type="ARBA" id="ARBA00022525"/>
    </source>
</evidence>
<dbReference type="AlphaFoldDB" id="A0A182NME0"/>